<gene>
    <name evidence="3" type="ORF">KI387_036305</name>
</gene>
<dbReference type="EMBL" id="JAHRHJ020000007">
    <property type="protein sequence ID" value="KAH9308394.1"/>
    <property type="molecule type" value="Genomic_DNA"/>
</dbReference>
<sequence>GQKGWMGFNFRFHVPILSREIDNLKRVFSIVMIILQTAAPIPLNDMEKWLIPSTNAVLYSPNTQVPRTGEVALRKAIPANPTMKSMQESLEDIFYLLRFPQRKPYGTMEGEVKNALQIATKEQELILGSVPLNMKERGSELYNFLVDGE</sequence>
<dbReference type="AlphaFoldDB" id="A0AA38FQG9"/>
<evidence type="ECO:0000313" key="4">
    <source>
        <dbReference type="Proteomes" id="UP000824469"/>
    </source>
</evidence>
<dbReference type="Gene3D" id="1.20.120.290">
    <property type="entry name" value="Oxygen-evolving enhancer protein 3 (PsbQ), four-helix up-down bundle"/>
    <property type="match status" value="1"/>
</dbReference>
<comment type="caution">
    <text evidence="3">The sequence shown here is derived from an EMBL/GenBank/DDBJ whole genome shotgun (WGS) entry which is preliminary data.</text>
</comment>
<evidence type="ECO:0000313" key="3">
    <source>
        <dbReference type="EMBL" id="KAH9308394.1"/>
    </source>
</evidence>
<proteinExistence type="predicted"/>
<keyword evidence="1" id="KW-0793">Thylakoid</keyword>
<dbReference type="Proteomes" id="UP000824469">
    <property type="component" value="Unassembled WGS sequence"/>
</dbReference>
<dbReference type="Pfam" id="PF21329">
    <property type="entry name" value="CYP38_PsbQ-like"/>
    <property type="match status" value="1"/>
</dbReference>
<name>A0AA38FQG9_TAXCH</name>
<dbReference type="InterPro" id="IPR048563">
    <property type="entry name" value="CYP38_PsbQ-like"/>
</dbReference>
<feature type="domain" description="Peptidyl-prolyl cis-trans isomerase CYP38-like PsbQ-like" evidence="2">
    <location>
        <begin position="71"/>
        <end position="143"/>
    </location>
</feature>
<accession>A0AA38FQG9</accession>
<organism evidence="3 4">
    <name type="scientific">Taxus chinensis</name>
    <name type="common">Chinese yew</name>
    <name type="synonym">Taxus wallichiana var. chinensis</name>
    <dbReference type="NCBI Taxonomy" id="29808"/>
    <lineage>
        <taxon>Eukaryota</taxon>
        <taxon>Viridiplantae</taxon>
        <taxon>Streptophyta</taxon>
        <taxon>Embryophyta</taxon>
        <taxon>Tracheophyta</taxon>
        <taxon>Spermatophyta</taxon>
        <taxon>Pinopsida</taxon>
        <taxon>Pinidae</taxon>
        <taxon>Conifers II</taxon>
        <taxon>Cupressales</taxon>
        <taxon>Taxaceae</taxon>
        <taxon>Taxus</taxon>
    </lineage>
</organism>
<evidence type="ECO:0000256" key="1">
    <source>
        <dbReference type="ARBA" id="ARBA00023078"/>
    </source>
</evidence>
<feature type="non-terminal residue" evidence="3">
    <location>
        <position position="1"/>
    </location>
</feature>
<dbReference type="PANTHER" id="PTHR47318:SF1">
    <property type="entry name" value="PEPTIDYL-PROLYL CIS-TRANS ISOMERASE CYP37, CHLOROPLASTIC"/>
    <property type="match status" value="1"/>
</dbReference>
<dbReference type="PANTHER" id="PTHR47318">
    <property type="entry name" value="PEPTIDYL-PROLYL CIS-TRANS ISOMERASE CYP37, CHLOROPLASTIC"/>
    <property type="match status" value="1"/>
</dbReference>
<evidence type="ECO:0000259" key="2">
    <source>
        <dbReference type="Pfam" id="PF21329"/>
    </source>
</evidence>
<dbReference type="InterPro" id="IPR023222">
    <property type="entry name" value="PsbQ-like_dom_sf"/>
</dbReference>
<keyword evidence="4" id="KW-1185">Reference proteome</keyword>
<protein>
    <recommendedName>
        <fullName evidence="2">Peptidyl-prolyl cis-trans isomerase CYP38-like PsbQ-like domain-containing protein</fullName>
    </recommendedName>
</protein>
<dbReference type="InterPro" id="IPR044259">
    <property type="entry name" value="CYP37-like"/>
</dbReference>
<reference evidence="3 4" key="1">
    <citation type="journal article" date="2021" name="Nat. Plants">
        <title>The Taxus genome provides insights into paclitaxel biosynthesis.</title>
        <authorList>
            <person name="Xiong X."/>
            <person name="Gou J."/>
            <person name="Liao Q."/>
            <person name="Li Y."/>
            <person name="Zhou Q."/>
            <person name="Bi G."/>
            <person name="Li C."/>
            <person name="Du R."/>
            <person name="Wang X."/>
            <person name="Sun T."/>
            <person name="Guo L."/>
            <person name="Liang H."/>
            <person name="Lu P."/>
            <person name="Wu Y."/>
            <person name="Zhang Z."/>
            <person name="Ro D.K."/>
            <person name="Shang Y."/>
            <person name="Huang S."/>
            <person name="Yan J."/>
        </authorList>
    </citation>
    <scope>NUCLEOTIDE SEQUENCE [LARGE SCALE GENOMIC DNA]</scope>
    <source>
        <strain evidence="3">Ta-2019</strain>
    </source>
</reference>
<feature type="non-terminal residue" evidence="3">
    <location>
        <position position="149"/>
    </location>
</feature>